<evidence type="ECO:0000313" key="1">
    <source>
        <dbReference type="EMBL" id="RLN41898.1"/>
    </source>
</evidence>
<accession>A0A3L6TRV9</accession>
<protein>
    <submittedName>
        <fullName evidence="1">Uncharacterized protein</fullName>
    </submittedName>
</protein>
<dbReference type="EMBL" id="PQIB02000001">
    <property type="protein sequence ID" value="RLN41898.1"/>
    <property type="molecule type" value="Genomic_DNA"/>
</dbReference>
<comment type="caution">
    <text evidence="1">The sequence shown here is derived from an EMBL/GenBank/DDBJ whole genome shotgun (WGS) entry which is preliminary data.</text>
</comment>
<dbReference type="Proteomes" id="UP000275267">
    <property type="component" value="Unassembled WGS sequence"/>
</dbReference>
<name>A0A3L6TRV9_PANMI</name>
<gene>
    <name evidence="1" type="ORF">C2845_PM01G20760</name>
</gene>
<keyword evidence="2" id="KW-1185">Reference proteome</keyword>
<reference evidence="2" key="1">
    <citation type="journal article" date="2019" name="Nat. Commun.">
        <title>The genome of broomcorn millet.</title>
        <authorList>
            <person name="Zou C."/>
            <person name="Miki D."/>
            <person name="Li D."/>
            <person name="Tang Q."/>
            <person name="Xiao L."/>
            <person name="Rajput S."/>
            <person name="Deng P."/>
            <person name="Jia W."/>
            <person name="Huang R."/>
            <person name="Zhang M."/>
            <person name="Sun Y."/>
            <person name="Hu J."/>
            <person name="Fu X."/>
            <person name="Schnable P.S."/>
            <person name="Li F."/>
            <person name="Zhang H."/>
            <person name="Feng B."/>
            <person name="Zhu X."/>
            <person name="Liu R."/>
            <person name="Schnable J.C."/>
            <person name="Zhu J.-K."/>
            <person name="Zhang H."/>
        </authorList>
    </citation>
    <scope>NUCLEOTIDE SEQUENCE [LARGE SCALE GENOMIC DNA]</scope>
</reference>
<sequence>MPDHAKEKKKMHAIAKSVNASPRLLTRLPSSLFGSTYHIGPTCQRHFMGPVGATWQCDQSTRPSELSSVR</sequence>
<evidence type="ECO:0000313" key="2">
    <source>
        <dbReference type="Proteomes" id="UP000275267"/>
    </source>
</evidence>
<proteinExistence type="predicted"/>
<dbReference type="AlphaFoldDB" id="A0A3L6TRV9"/>
<organism evidence="1 2">
    <name type="scientific">Panicum miliaceum</name>
    <name type="common">Proso millet</name>
    <name type="synonym">Broomcorn millet</name>
    <dbReference type="NCBI Taxonomy" id="4540"/>
    <lineage>
        <taxon>Eukaryota</taxon>
        <taxon>Viridiplantae</taxon>
        <taxon>Streptophyta</taxon>
        <taxon>Embryophyta</taxon>
        <taxon>Tracheophyta</taxon>
        <taxon>Spermatophyta</taxon>
        <taxon>Magnoliopsida</taxon>
        <taxon>Liliopsida</taxon>
        <taxon>Poales</taxon>
        <taxon>Poaceae</taxon>
        <taxon>PACMAD clade</taxon>
        <taxon>Panicoideae</taxon>
        <taxon>Panicodae</taxon>
        <taxon>Paniceae</taxon>
        <taxon>Panicinae</taxon>
        <taxon>Panicum</taxon>
        <taxon>Panicum sect. Panicum</taxon>
    </lineage>
</organism>